<sequence>MIQVMIASASRPEYLKQVLMALKCRLKYGGVIEYILHEDVVDEKLSEEVCIWAESQSEVVRIIVTNPNQGLKMAIRTLLGVTTTKYVLNWEDDWLLLKELNLNDMIGVMVHYSMNQVTVNNQSFGKVNIIDEYKGKKVLHRQSAEWPIGPGLWKRSFIKEHWDLNCDIYHPTFKGVADPRVCWHNNFGESFYLEHIGEISRLRPGKRD</sequence>
<evidence type="ECO:0008006" key="2">
    <source>
        <dbReference type="Google" id="ProtNLM"/>
    </source>
</evidence>
<gene>
    <name evidence="1" type="ORF">LCGC14_0701290</name>
</gene>
<comment type="caution">
    <text evidence="1">The sequence shown here is derived from an EMBL/GenBank/DDBJ whole genome shotgun (WGS) entry which is preliminary data.</text>
</comment>
<name>A0A0F9TQF5_9ZZZZ</name>
<protein>
    <recommendedName>
        <fullName evidence="2">Glycosyltransferase 2-like domain-containing protein</fullName>
    </recommendedName>
</protein>
<reference evidence="1" key="1">
    <citation type="journal article" date="2015" name="Nature">
        <title>Complex archaea that bridge the gap between prokaryotes and eukaryotes.</title>
        <authorList>
            <person name="Spang A."/>
            <person name="Saw J.H."/>
            <person name="Jorgensen S.L."/>
            <person name="Zaremba-Niedzwiedzka K."/>
            <person name="Martijn J."/>
            <person name="Lind A.E."/>
            <person name="van Eijk R."/>
            <person name="Schleper C."/>
            <person name="Guy L."/>
            <person name="Ettema T.J."/>
        </authorList>
    </citation>
    <scope>NUCLEOTIDE SEQUENCE</scope>
</reference>
<dbReference type="AlphaFoldDB" id="A0A0F9TQF5"/>
<accession>A0A0F9TQF5</accession>
<evidence type="ECO:0000313" key="1">
    <source>
        <dbReference type="EMBL" id="KKN43628.1"/>
    </source>
</evidence>
<proteinExistence type="predicted"/>
<dbReference type="EMBL" id="LAZR01001500">
    <property type="protein sequence ID" value="KKN43628.1"/>
    <property type="molecule type" value="Genomic_DNA"/>
</dbReference>
<organism evidence="1">
    <name type="scientific">marine sediment metagenome</name>
    <dbReference type="NCBI Taxonomy" id="412755"/>
    <lineage>
        <taxon>unclassified sequences</taxon>
        <taxon>metagenomes</taxon>
        <taxon>ecological metagenomes</taxon>
    </lineage>
</organism>